<comment type="caution">
    <text evidence="2">The sequence shown here is derived from an EMBL/GenBank/DDBJ whole genome shotgun (WGS) entry which is preliminary data.</text>
</comment>
<feature type="transmembrane region" description="Helical" evidence="1">
    <location>
        <begin position="60"/>
        <end position="83"/>
    </location>
</feature>
<evidence type="ECO:0000313" key="3">
    <source>
        <dbReference type="Proteomes" id="UP000473571"/>
    </source>
</evidence>
<keyword evidence="1" id="KW-0472">Membrane</keyword>
<sequence length="149" mass="17005">MKKNQTNRKSAFFLDGTPKSVIGVLIALFSAWCLIFFGIFRDILYTIDHPTLTIHGKIESHSLIAASTIFLSLFPVIGAALIFNLYHQKKWAMKWTLGLLSVDLFFRLLSIFTHTVQFRFGIVDSLFIAALALLLTPESKRWFKQKNPV</sequence>
<gene>
    <name evidence="2" type="ORF">F7R13_05155</name>
</gene>
<evidence type="ECO:0000256" key="1">
    <source>
        <dbReference type="SAM" id="Phobius"/>
    </source>
</evidence>
<dbReference type="EMBL" id="VZOL01000031">
    <property type="protein sequence ID" value="KAB0685284.1"/>
    <property type="molecule type" value="Genomic_DNA"/>
</dbReference>
<proteinExistence type="predicted"/>
<dbReference type="RefSeq" id="WP_151003789.1">
    <property type="nucleotide sequence ID" value="NZ_CABVPO010000026.1"/>
</dbReference>
<protein>
    <submittedName>
        <fullName evidence="2">Uncharacterized protein</fullName>
    </submittedName>
</protein>
<reference evidence="2 3" key="1">
    <citation type="submission" date="2019-09" db="EMBL/GenBank/DDBJ databases">
        <title>Draft genome sequences of 48 bacterial type strains from the CCUG.</title>
        <authorList>
            <person name="Tunovic T."/>
            <person name="Pineiro-Iglesias B."/>
            <person name="Unosson C."/>
            <person name="Inganas E."/>
            <person name="Ohlen M."/>
            <person name="Cardew S."/>
            <person name="Jensie-Markopoulos S."/>
            <person name="Salva-Serra F."/>
            <person name="Jaen-Luchoro D."/>
            <person name="Karlsson R."/>
            <person name="Svensson-Stadler L."/>
            <person name="Chun J."/>
            <person name="Moore E."/>
        </authorList>
    </citation>
    <scope>NUCLEOTIDE SEQUENCE [LARGE SCALE GENOMIC DNA]</scope>
    <source>
        <strain evidence="2 3">CCUG 65687</strain>
    </source>
</reference>
<name>A0A6L3NL29_9BURK</name>
<feature type="transmembrane region" description="Helical" evidence="1">
    <location>
        <begin position="21"/>
        <end position="40"/>
    </location>
</feature>
<keyword evidence="1" id="KW-1133">Transmembrane helix</keyword>
<accession>A0A6L3NL29</accession>
<keyword evidence="1" id="KW-0812">Transmembrane</keyword>
<feature type="transmembrane region" description="Helical" evidence="1">
    <location>
        <begin position="118"/>
        <end position="136"/>
    </location>
</feature>
<evidence type="ECO:0000313" key="2">
    <source>
        <dbReference type="EMBL" id="KAB0685284.1"/>
    </source>
</evidence>
<dbReference type="AlphaFoldDB" id="A0A6L3NL29"/>
<organism evidence="2 3">
    <name type="scientific">Burkholderia territorii</name>
    <dbReference type="NCBI Taxonomy" id="1503055"/>
    <lineage>
        <taxon>Bacteria</taxon>
        <taxon>Pseudomonadati</taxon>
        <taxon>Pseudomonadota</taxon>
        <taxon>Betaproteobacteria</taxon>
        <taxon>Burkholderiales</taxon>
        <taxon>Burkholderiaceae</taxon>
        <taxon>Burkholderia</taxon>
        <taxon>Burkholderia cepacia complex</taxon>
    </lineage>
</organism>
<dbReference type="Proteomes" id="UP000473571">
    <property type="component" value="Unassembled WGS sequence"/>
</dbReference>
<feature type="transmembrane region" description="Helical" evidence="1">
    <location>
        <begin position="95"/>
        <end position="112"/>
    </location>
</feature>